<gene>
    <name evidence="1" type="ORF">Xish_00819</name>
</gene>
<protein>
    <submittedName>
        <fullName evidence="1">Uncharacterized protein</fullName>
    </submittedName>
</protein>
<sequence>MEKLFDLKGQKVTESELLAQSGGYLFEAGVDEWGMPEITFSVEQVGLKGASKYGGTPLKMSIDTSHWRGQLASLLSQEG</sequence>
<comment type="caution">
    <text evidence="1">The sequence shown here is derived from an EMBL/GenBank/DDBJ whole genome shotgun (WGS) entry which is preliminary data.</text>
</comment>
<accession>A0A2D0KE41</accession>
<proteinExistence type="predicted"/>
<reference evidence="1 2" key="1">
    <citation type="journal article" date="2017" name="Nat. Microbiol.">
        <title>Natural product diversity associated with the nematode symbionts Photorhabdus and Xenorhabdus.</title>
        <authorList>
            <person name="Tobias N.J."/>
            <person name="Wolff H."/>
            <person name="Djahanschiri B."/>
            <person name="Grundmann F."/>
            <person name="Kronenwerth M."/>
            <person name="Shi Y.M."/>
            <person name="Simonyi S."/>
            <person name="Grun P."/>
            <person name="Shapiro-Ilan D."/>
            <person name="Pidot S.J."/>
            <person name="Stinear T.P."/>
            <person name="Ebersberger I."/>
            <person name="Bode H.B."/>
        </authorList>
    </citation>
    <scope>NUCLEOTIDE SEQUENCE [LARGE SCALE GENOMIC DNA]</scope>
    <source>
        <strain evidence="1 2">DSM 22670</strain>
    </source>
</reference>
<organism evidence="1 2">
    <name type="scientific">Xenorhabdus ishibashii</name>
    <dbReference type="NCBI Taxonomy" id="1034471"/>
    <lineage>
        <taxon>Bacteria</taxon>
        <taxon>Pseudomonadati</taxon>
        <taxon>Pseudomonadota</taxon>
        <taxon>Gammaproteobacteria</taxon>
        <taxon>Enterobacterales</taxon>
        <taxon>Morganellaceae</taxon>
        <taxon>Xenorhabdus</taxon>
    </lineage>
</organism>
<evidence type="ECO:0000313" key="1">
    <source>
        <dbReference type="EMBL" id="PHM61680.1"/>
    </source>
</evidence>
<name>A0A2D0KE41_9GAMM</name>
<dbReference type="RefSeq" id="WP_099116822.1">
    <property type="nucleotide sequence ID" value="NZ_NJAK01000001.1"/>
</dbReference>
<dbReference type="AlphaFoldDB" id="A0A2D0KE41"/>
<dbReference type="Proteomes" id="UP000222168">
    <property type="component" value="Unassembled WGS sequence"/>
</dbReference>
<dbReference type="EMBL" id="NJAK01000001">
    <property type="protein sequence ID" value="PHM61680.1"/>
    <property type="molecule type" value="Genomic_DNA"/>
</dbReference>
<keyword evidence="2" id="KW-1185">Reference proteome</keyword>
<evidence type="ECO:0000313" key="2">
    <source>
        <dbReference type="Proteomes" id="UP000222168"/>
    </source>
</evidence>
<dbReference type="OrthoDB" id="4092138at2"/>